<dbReference type="InterPro" id="IPR050789">
    <property type="entry name" value="Diverse_Enzym_Activities"/>
</dbReference>
<sequence>MRLNTYFRVRLRPLLSSICGCLLAIFLATACRAADQPRIDSLMNEAMGRNLIAGGVVLIGNRDKILFEKAYGRLSPFPDAPPMAADAIFDVASLTKVIATTPSILKLAEEGRISLLDPVTRWFPELAGKGKDAVLVMNLLTHTSGLDDIPLSSVNPMQSAIEGAAAQKLKGEVGSRFRYADLNFILLAELVRRATGAPLDLYAQVSFYRPLGMADTAFHPKETGRCSGTISDERVLFGEPQDYLCRQLGGVAGHAGLFATARDLSRFCRMMLSGGTLEGRRVLAQRTVDQMTAPYFSRGGTVVRGLGWDISSPFSAPRGQGFSRVSFGHTGYSGSSIWIDPATDTFVILLTSRLEYKKVHEINKLRGDISTLAAQIFGIPVEFGDMARFNDE</sequence>
<evidence type="ECO:0000256" key="2">
    <source>
        <dbReference type="SAM" id="SignalP"/>
    </source>
</evidence>
<feature type="signal peptide" evidence="2">
    <location>
        <begin position="1"/>
        <end position="33"/>
    </location>
</feature>
<proteinExistence type="predicted"/>
<evidence type="ECO:0000256" key="1">
    <source>
        <dbReference type="ARBA" id="ARBA00022801"/>
    </source>
</evidence>
<organism evidence="4 5">
    <name type="scientific">Geomonas diazotrophica</name>
    <dbReference type="NCBI Taxonomy" id="2843197"/>
    <lineage>
        <taxon>Bacteria</taxon>
        <taxon>Pseudomonadati</taxon>
        <taxon>Thermodesulfobacteriota</taxon>
        <taxon>Desulfuromonadia</taxon>
        <taxon>Geobacterales</taxon>
        <taxon>Geobacteraceae</taxon>
        <taxon>Geomonas</taxon>
    </lineage>
</organism>
<dbReference type="Pfam" id="PF00144">
    <property type="entry name" value="Beta-lactamase"/>
    <property type="match status" value="1"/>
</dbReference>
<evidence type="ECO:0000313" key="5">
    <source>
        <dbReference type="Proteomes" id="UP000683493"/>
    </source>
</evidence>
<dbReference type="EMBL" id="CP076724">
    <property type="protein sequence ID" value="QWV96053.1"/>
    <property type="molecule type" value="Genomic_DNA"/>
</dbReference>
<evidence type="ECO:0000259" key="3">
    <source>
        <dbReference type="Pfam" id="PF00144"/>
    </source>
</evidence>
<keyword evidence="5" id="KW-1185">Reference proteome</keyword>
<keyword evidence="1" id="KW-0378">Hydrolase</keyword>
<reference evidence="4 5" key="1">
    <citation type="submission" date="2021-06" db="EMBL/GenBank/DDBJ databases">
        <title>Gemonas diversity in paddy soil.</title>
        <authorList>
            <person name="Liu G."/>
        </authorList>
    </citation>
    <scope>NUCLEOTIDE SEQUENCE [LARGE SCALE GENOMIC DNA]</scope>
    <source>
        <strain evidence="4 5">RG29</strain>
    </source>
</reference>
<keyword evidence="2" id="KW-0732">Signal</keyword>
<evidence type="ECO:0000313" key="4">
    <source>
        <dbReference type="EMBL" id="QWV96053.1"/>
    </source>
</evidence>
<gene>
    <name evidence="4" type="ORF">KP005_11730</name>
</gene>
<feature type="chain" id="PRO_5046012935" evidence="2">
    <location>
        <begin position="34"/>
        <end position="392"/>
    </location>
</feature>
<dbReference type="PANTHER" id="PTHR43283:SF11">
    <property type="entry name" value="BETA-LACTAMASE-RELATED DOMAIN-CONTAINING PROTEIN"/>
    <property type="match status" value="1"/>
</dbReference>
<name>A0ABX8JCA5_9BACT</name>
<accession>A0ABX8JCA5</accession>
<feature type="domain" description="Beta-lactamase-related" evidence="3">
    <location>
        <begin position="40"/>
        <end position="359"/>
    </location>
</feature>
<dbReference type="InterPro" id="IPR001466">
    <property type="entry name" value="Beta-lactam-related"/>
</dbReference>
<protein>
    <submittedName>
        <fullName evidence="4">Beta-lactamase family protein</fullName>
    </submittedName>
</protein>
<dbReference type="Proteomes" id="UP000683493">
    <property type="component" value="Chromosome"/>
</dbReference>
<dbReference type="PROSITE" id="PS51257">
    <property type="entry name" value="PROKAR_LIPOPROTEIN"/>
    <property type="match status" value="1"/>
</dbReference>
<dbReference type="PANTHER" id="PTHR43283">
    <property type="entry name" value="BETA-LACTAMASE-RELATED"/>
    <property type="match status" value="1"/>
</dbReference>